<sequence>MEGYQYTWERSRGTVDWVEERLDRALVSSTWLSLFPKASVVSLEAMCSDHLPIFLDPSSHHQFPRIQRFRFENVWLREPDCKEVVAKSWELSSGCPIQSKLLFCGSALMRWGGHLACDFVNRLASCKQKMGSLKGCRDQTSVADFLESRKCYNELLHNHEVFWKQRSKSLWLKEGDMNSRLRNSSGQWCSNPAEVNSLIGEYFSKLFHSEGSISAEIISCVATKITTAQNQKLLEPFTATDVRDALFSMHPDKSPGPDGMNPAFFQNFWHIVGGDVTAACLHFIDTCEFPDELNATAIVLVPKKSNPEYLADLRPITLCNVLYKIVAKMLANRMKAVLSSIITENQSAFVPGRAITDNILISAEIMHYLKRKRQGKTGIAALKIDMSKAYDRIEWGFLKAMMLKLRFVARWVELIFLCFYCHL</sequence>
<proteinExistence type="predicted"/>
<dbReference type="EMBL" id="CM039178">
    <property type="protein sequence ID" value="KAH9683739.1"/>
    <property type="molecule type" value="Genomic_DNA"/>
</dbReference>
<evidence type="ECO:0000313" key="1">
    <source>
        <dbReference type="EMBL" id="KAH9683739.1"/>
    </source>
</evidence>
<evidence type="ECO:0000313" key="2">
    <source>
        <dbReference type="Proteomes" id="UP000829398"/>
    </source>
</evidence>
<organism evidence="1 2">
    <name type="scientific">Citrus sinensis</name>
    <name type="common">Sweet orange</name>
    <name type="synonym">Citrus aurantium var. sinensis</name>
    <dbReference type="NCBI Taxonomy" id="2711"/>
    <lineage>
        <taxon>Eukaryota</taxon>
        <taxon>Viridiplantae</taxon>
        <taxon>Streptophyta</taxon>
        <taxon>Embryophyta</taxon>
        <taxon>Tracheophyta</taxon>
        <taxon>Spermatophyta</taxon>
        <taxon>Magnoliopsida</taxon>
        <taxon>eudicotyledons</taxon>
        <taxon>Gunneridae</taxon>
        <taxon>Pentapetalae</taxon>
        <taxon>rosids</taxon>
        <taxon>malvids</taxon>
        <taxon>Sapindales</taxon>
        <taxon>Rutaceae</taxon>
        <taxon>Aurantioideae</taxon>
        <taxon>Citrus</taxon>
    </lineage>
</organism>
<keyword evidence="2" id="KW-1185">Reference proteome</keyword>
<reference evidence="2" key="1">
    <citation type="journal article" date="2023" name="Hortic. Res.">
        <title>A chromosome-level phased genome enabling allele-level studies in sweet orange: a case study on citrus Huanglongbing tolerance.</title>
        <authorList>
            <person name="Wu B."/>
            <person name="Yu Q."/>
            <person name="Deng Z."/>
            <person name="Duan Y."/>
            <person name="Luo F."/>
            <person name="Gmitter F. Jr."/>
        </authorList>
    </citation>
    <scope>NUCLEOTIDE SEQUENCE [LARGE SCALE GENOMIC DNA]</scope>
    <source>
        <strain evidence="2">cv. Valencia</strain>
    </source>
</reference>
<keyword evidence="1" id="KW-0695">RNA-directed DNA polymerase</keyword>
<keyword evidence="1" id="KW-0808">Transferase</keyword>
<comment type="caution">
    <text evidence="1">The sequence shown here is derived from an EMBL/GenBank/DDBJ whole genome shotgun (WGS) entry which is preliminary data.</text>
</comment>
<gene>
    <name evidence="1" type="ORF">KPL71_027786</name>
</gene>
<name>A0ACB8I9K3_CITSI</name>
<dbReference type="Proteomes" id="UP000829398">
    <property type="component" value="Chromosome 9"/>
</dbReference>
<accession>A0ACB8I9K3</accession>
<protein>
    <submittedName>
        <fullName evidence="1">Reverse transcriptase domain-containing protein</fullName>
    </submittedName>
</protein>
<keyword evidence="1" id="KW-0548">Nucleotidyltransferase</keyword>